<evidence type="ECO:0000313" key="3">
    <source>
        <dbReference type="EMBL" id="ORW35664.1"/>
    </source>
</evidence>
<proteinExistence type="predicted"/>
<sequence length="256" mass="26107">MSPAPPPPNTSPPHYPGSGARVGHRRGPVAIAAVIAVVILIAAALAAAVVLTGTTNRPKVPVLPNGHAAMPAPAKSGIARPPGASDQLARVPRTVPGGAVALTSADSITIGRGISITPAPGWIPAARGPDWVILHNADSSAQLYVRVKPATATDVTALLQADINQVIMESSGALSNMKNLSGPATKTLQSANFQQQASIDYTADVSTQQGTIPILGAFDELLNTSSDLSAFINYRQDGDATTQAASDGGMMIQSML</sequence>
<keyword evidence="2" id="KW-0812">Transmembrane</keyword>
<name>A0A1X2A2M0_9MYCO</name>
<organism evidence="3 4">
    <name type="scientific">Mycobacterium nebraskense</name>
    <dbReference type="NCBI Taxonomy" id="244292"/>
    <lineage>
        <taxon>Bacteria</taxon>
        <taxon>Bacillati</taxon>
        <taxon>Actinomycetota</taxon>
        <taxon>Actinomycetes</taxon>
        <taxon>Mycobacteriales</taxon>
        <taxon>Mycobacteriaceae</taxon>
        <taxon>Mycobacterium</taxon>
    </lineage>
</organism>
<keyword evidence="2" id="KW-1133">Transmembrane helix</keyword>
<keyword evidence="2" id="KW-0472">Membrane</keyword>
<reference evidence="3 4" key="1">
    <citation type="submission" date="2016-01" db="EMBL/GenBank/DDBJ databases">
        <title>The new phylogeny of the genus Mycobacterium.</title>
        <authorList>
            <person name="Tarcisio F."/>
            <person name="Conor M."/>
            <person name="Antonella G."/>
            <person name="Elisabetta G."/>
            <person name="Giulia F.S."/>
            <person name="Sara T."/>
            <person name="Anna F."/>
            <person name="Clotilde B."/>
            <person name="Roberto B."/>
            <person name="Veronica D.S."/>
            <person name="Fabio R."/>
            <person name="Monica P."/>
            <person name="Olivier J."/>
            <person name="Enrico T."/>
            <person name="Nicola S."/>
        </authorList>
    </citation>
    <scope>NUCLEOTIDE SEQUENCE [LARGE SCALE GENOMIC DNA]</scope>
    <source>
        <strain evidence="3 4">DSM 44803</strain>
    </source>
</reference>
<dbReference type="Proteomes" id="UP000193781">
    <property type="component" value="Unassembled WGS sequence"/>
</dbReference>
<evidence type="ECO:0000313" key="4">
    <source>
        <dbReference type="Proteomes" id="UP000193781"/>
    </source>
</evidence>
<feature type="region of interest" description="Disordered" evidence="1">
    <location>
        <begin position="1"/>
        <end position="21"/>
    </location>
</feature>
<keyword evidence="4" id="KW-1185">Reference proteome</keyword>
<dbReference type="EMBL" id="LQPH01000004">
    <property type="protein sequence ID" value="ORW35664.1"/>
    <property type="molecule type" value="Genomic_DNA"/>
</dbReference>
<gene>
    <name evidence="3" type="ORF">AWC17_21640</name>
</gene>
<protein>
    <submittedName>
        <fullName evidence="3">Uncharacterized protein</fullName>
    </submittedName>
</protein>
<dbReference type="AlphaFoldDB" id="A0A1X2A2M0"/>
<evidence type="ECO:0000256" key="2">
    <source>
        <dbReference type="SAM" id="Phobius"/>
    </source>
</evidence>
<comment type="caution">
    <text evidence="3">The sequence shown here is derived from an EMBL/GenBank/DDBJ whole genome shotgun (WGS) entry which is preliminary data.</text>
</comment>
<feature type="compositionally biased region" description="Pro residues" evidence="1">
    <location>
        <begin position="1"/>
        <end position="15"/>
    </location>
</feature>
<feature type="transmembrane region" description="Helical" evidence="2">
    <location>
        <begin position="29"/>
        <end position="51"/>
    </location>
</feature>
<accession>A0A1X2A2M0</accession>
<evidence type="ECO:0000256" key="1">
    <source>
        <dbReference type="SAM" id="MobiDB-lite"/>
    </source>
</evidence>